<dbReference type="SFLD" id="SFLDF00027">
    <property type="entry name" value="p-type_atpase"/>
    <property type="match status" value="1"/>
</dbReference>
<feature type="transmembrane region" description="Helical" evidence="16">
    <location>
        <begin position="90"/>
        <end position="109"/>
    </location>
</feature>
<comment type="subunit">
    <text evidence="16">The system is composed of three essential subunits: KdpA, KdpB and KdpC.</text>
</comment>
<keyword evidence="7 16" id="KW-0479">Metal-binding</keyword>
<sequence>MMTNAQNTDTKKQDSMSTPTLAPHQDAPTGHNPDGRVGGGLFDPQQLVRSLPDAFRKLDPRVMVKSPVMFVVLVGSVLTTAFSFTDPGDWFGWAISAWLWLTVIFANLAEAVAEGRGKAQADTLRKAKTDTMARRLLGDGTAEERIPGTELKIGDRVVCEAGDVIPGDGDVVEGVASVDESAITGESAPVIRESGGDRSAVTGGTKVLSDRIVIRITTKPGETFIDRMINLVEGAARQKTPNEIALNILLASLTIIFLLAVATLPPFADYAGSHLTMVVLVALLVCLIPTTIGALLSAIGIAGMDRLVQRNVLAMSGRAVEAAGDVSTLLLDKTGTITLGNRQAAEFVPVRGTTEAEVADAAQLSSLADETPEGRSVVVLAKEAYGLRGRHQGELVGAEWIEFTAQTRMSGVDVDGRKIRKGAAGSVIAWVGERGGTVAEDADRIAHRISAAGGTPLLVAVQDDKGARILGVIHLKDVVKEGMRERFDELRRMGIKTVMITGDNPLTAKAIAGEAGVDDFLAEATPEDKMALIKREQAGGKLVAMTGDGTNDAPALAQADVGVAMNTGTSAAKEAGNMVDLDSNPTKLIEIVEIGKQLLITRGALTTFSIANDVAKYFAIIPALFAAVYPGLDKLNIMQLSSPDSAILSAVIFNALIIIALVPLALRGVRYRPMSADRMLRRNLGIYGLGGLIAPFIGIKIIDLLISLIPGIG</sequence>
<evidence type="ECO:0000313" key="19">
    <source>
        <dbReference type="EMBL" id="GAA1259404.1"/>
    </source>
</evidence>
<dbReference type="PROSITE" id="PS00154">
    <property type="entry name" value="ATPASE_E1_E2"/>
    <property type="match status" value="1"/>
</dbReference>
<dbReference type="InterPro" id="IPR023299">
    <property type="entry name" value="ATPase_P-typ_cyto_dom_N"/>
</dbReference>
<evidence type="ECO:0000256" key="15">
    <source>
        <dbReference type="ARBA" id="ARBA00023136"/>
    </source>
</evidence>
<dbReference type="InterPro" id="IPR044492">
    <property type="entry name" value="P_typ_ATPase_HD_dom"/>
</dbReference>
<evidence type="ECO:0000256" key="9">
    <source>
        <dbReference type="ARBA" id="ARBA00022840"/>
    </source>
</evidence>
<feature type="binding site" evidence="16">
    <location>
        <position position="369"/>
    </location>
    <ligand>
        <name>ATP</name>
        <dbReference type="ChEBI" id="CHEBI:30616"/>
    </ligand>
</feature>
<keyword evidence="9 16" id="KW-0067">ATP-binding</keyword>
<keyword evidence="13 16" id="KW-1133">Transmembrane helix</keyword>
<feature type="binding site" evidence="16">
    <location>
        <position position="548"/>
    </location>
    <ligand>
        <name>Mg(2+)</name>
        <dbReference type="ChEBI" id="CHEBI:18420"/>
    </ligand>
</feature>
<evidence type="ECO:0000256" key="1">
    <source>
        <dbReference type="ARBA" id="ARBA00004651"/>
    </source>
</evidence>
<accession>A0ABP4HHL3</accession>
<feature type="transmembrane region" description="Helical" evidence="16">
    <location>
        <begin position="686"/>
        <end position="709"/>
    </location>
</feature>
<dbReference type="SUPFAM" id="SSF81653">
    <property type="entry name" value="Calcium ATPase, transduction domain A"/>
    <property type="match status" value="1"/>
</dbReference>
<feature type="transmembrane region" description="Helical" evidence="16">
    <location>
        <begin position="66"/>
        <end position="84"/>
    </location>
</feature>
<comment type="similarity">
    <text evidence="16">Belongs to the cation transport ATPase (P-type) (TC 3.A.3) family. Type IA subfamily.</text>
</comment>
<keyword evidence="20" id="KW-1185">Reference proteome</keyword>
<keyword evidence="3 16" id="KW-1003">Cell membrane</keyword>
<dbReference type="Pfam" id="PF00122">
    <property type="entry name" value="E1-E2_ATPase"/>
    <property type="match status" value="1"/>
</dbReference>
<keyword evidence="11 16" id="KW-0630">Potassium</keyword>
<keyword evidence="14 16" id="KW-0406">Ion transport</keyword>
<dbReference type="SUPFAM" id="SSF56784">
    <property type="entry name" value="HAD-like"/>
    <property type="match status" value="1"/>
</dbReference>
<dbReference type="InterPro" id="IPR006391">
    <property type="entry name" value="P-type_ATPase_bsu_IA"/>
</dbReference>
<dbReference type="CDD" id="cd02078">
    <property type="entry name" value="P-type_ATPase_K"/>
    <property type="match status" value="1"/>
</dbReference>
<dbReference type="Gene3D" id="3.40.50.1000">
    <property type="entry name" value="HAD superfamily/HAD-like"/>
    <property type="match status" value="1"/>
</dbReference>
<dbReference type="InterPro" id="IPR008250">
    <property type="entry name" value="ATPase_P-typ_transduc_dom_A_sf"/>
</dbReference>
<proteinExistence type="inferred from homology"/>
<feature type="transmembrane region" description="Helical" evidence="16">
    <location>
        <begin position="277"/>
        <end position="301"/>
    </location>
</feature>
<evidence type="ECO:0000256" key="11">
    <source>
        <dbReference type="ARBA" id="ARBA00022958"/>
    </source>
</evidence>
<dbReference type="SFLD" id="SFLDS00003">
    <property type="entry name" value="Haloacid_Dehalogenase"/>
    <property type="match status" value="1"/>
</dbReference>
<dbReference type="PRINTS" id="PR00119">
    <property type="entry name" value="CATATPASE"/>
</dbReference>
<evidence type="ECO:0000256" key="2">
    <source>
        <dbReference type="ARBA" id="ARBA00022448"/>
    </source>
</evidence>
<evidence type="ECO:0000256" key="12">
    <source>
        <dbReference type="ARBA" id="ARBA00022967"/>
    </source>
</evidence>
<dbReference type="SUPFAM" id="SSF81665">
    <property type="entry name" value="Calcium ATPase, transmembrane domain M"/>
    <property type="match status" value="1"/>
</dbReference>
<feature type="binding site" evidence="16">
    <location>
        <position position="552"/>
    </location>
    <ligand>
        <name>Mg(2+)</name>
        <dbReference type="ChEBI" id="CHEBI:18420"/>
    </ligand>
</feature>
<comment type="subcellular location">
    <subcellularLocation>
        <location evidence="1 16">Cell membrane</location>
        <topology evidence="1 16">Multi-pass membrane protein</topology>
    </subcellularLocation>
</comment>
<name>A0ABP4HHL3_9ACTN</name>
<dbReference type="SFLD" id="SFLDG00002">
    <property type="entry name" value="C1.7:_P-type_atpase_like"/>
    <property type="match status" value="1"/>
</dbReference>
<evidence type="ECO:0000256" key="8">
    <source>
        <dbReference type="ARBA" id="ARBA00022741"/>
    </source>
</evidence>
<feature type="binding site" evidence="16">
    <location>
        <position position="421"/>
    </location>
    <ligand>
        <name>ATP</name>
        <dbReference type="ChEBI" id="CHEBI:30616"/>
    </ligand>
</feature>
<dbReference type="EC" id="7.2.2.6" evidence="16"/>
<comment type="function">
    <text evidence="16">Part of the high-affinity ATP-driven potassium transport (or Kdp) system, which catalyzes the hydrolysis of ATP coupled with the electrogenic transport of potassium into the cytoplasm. This subunit is responsible for energy coupling to the transport system and for the release of the potassium ions to the cytoplasm.</text>
</comment>
<dbReference type="InterPro" id="IPR023214">
    <property type="entry name" value="HAD_sf"/>
</dbReference>
<protein>
    <recommendedName>
        <fullName evidence="16">Potassium-transporting ATPase ATP-binding subunit</fullName>
        <ecNumber evidence="16">7.2.2.6</ecNumber>
    </recommendedName>
    <alternativeName>
        <fullName evidence="16">ATP phosphohydrolase [potassium-transporting] B chain</fullName>
    </alternativeName>
    <alternativeName>
        <fullName evidence="16">Potassium-binding and translocating subunit B</fullName>
    </alternativeName>
    <alternativeName>
        <fullName evidence="16">Potassium-translocating ATPase B chain</fullName>
    </alternativeName>
</protein>
<comment type="caution">
    <text evidence="19">The sequence shown here is derived from an EMBL/GenBank/DDBJ whole genome shotgun (WGS) entry which is preliminary data.</text>
</comment>
<feature type="binding site" evidence="16">
    <location>
        <begin position="403"/>
        <end position="410"/>
    </location>
    <ligand>
        <name>ATP</name>
        <dbReference type="ChEBI" id="CHEBI:30616"/>
    </ligand>
</feature>
<dbReference type="PANTHER" id="PTHR43743">
    <property type="entry name" value="POTASSIUM-TRANSPORTING ATPASE ATP-BINDING SUBUNIT"/>
    <property type="match status" value="1"/>
</dbReference>
<dbReference type="NCBIfam" id="TIGR01497">
    <property type="entry name" value="kdpB"/>
    <property type="match status" value="1"/>
</dbReference>
<keyword evidence="5 16" id="KW-0597">Phosphoprotein</keyword>
<dbReference type="Pfam" id="PF00702">
    <property type="entry name" value="Hydrolase"/>
    <property type="match status" value="1"/>
</dbReference>
<keyword evidence="8 16" id="KW-0547">Nucleotide-binding</keyword>
<dbReference type="InterPro" id="IPR018303">
    <property type="entry name" value="ATPase_P-typ_P_site"/>
</dbReference>
<dbReference type="Gene3D" id="3.40.1110.10">
    <property type="entry name" value="Calcium-transporting ATPase, cytoplasmic domain N"/>
    <property type="match status" value="1"/>
</dbReference>
<evidence type="ECO:0000256" key="4">
    <source>
        <dbReference type="ARBA" id="ARBA00022538"/>
    </source>
</evidence>
<keyword evidence="4 16" id="KW-0633">Potassium transport</keyword>
<feature type="transmembrane region" description="Helical" evidence="16">
    <location>
        <begin position="614"/>
        <end position="632"/>
    </location>
</feature>
<keyword evidence="12 16" id="KW-1278">Translocase</keyword>
<dbReference type="HAMAP" id="MF_00285">
    <property type="entry name" value="KdpB"/>
    <property type="match status" value="1"/>
</dbReference>
<dbReference type="PANTHER" id="PTHR43743:SF1">
    <property type="entry name" value="POTASSIUM-TRANSPORTING ATPASE ATP-BINDING SUBUNIT"/>
    <property type="match status" value="1"/>
</dbReference>
<reference evidence="20" key="1">
    <citation type="journal article" date="2019" name="Int. J. Syst. Evol. Microbiol.">
        <title>The Global Catalogue of Microorganisms (GCM) 10K type strain sequencing project: providing services to taxonomists for standard genome sequencing and annotation.</title>
        <authorList>
            <consortium name="The Broad Institute Genomics Platform"/>
            <consortium name="The Broad Institute Genome Sequencing Center for Infectious Disease"/>
            <person name="Wu L."/>
            <person name="Ma J."/>
        </authorList>
    </citation>
    <scope>NUCLEOTIDE SEQUENCE [LARGE SCALE GENOMIC DNA]</scope>
    <source>
        <strain evidence="20">JCM 11448</strain>
    </source>
</reference>
<dbReference type="InterPro" id="IPR023298">
    <property type="entry name" value="ATPase_P-typ_TM_dom_sf"/>
</dbReference>
<evidence type="ECO:0000256" key="5">
    <source>
        <dbReference type="ARBA" id="ARBA00022553"/>
    </source>
</evidence>
<dbReference type="InterPro" id="IPR036412">
    <property type="entry name" value="HAD-like_sf"/>
</dbReference>
<evidence type="ECO:0000256" key="16">
    <source>
        <dbReference type="HAMAP-Rule" id="MF_00285"/>
    </source>
</evidence>
<feature type="transmembrane region" description="Helical" evidence="16">
    <location>
        <begin position="647"/>
        <end position="666"/>
    </location>
</feature>
<feature type="domain" description="P-type ATPase A" evidence="18">
    <location>
        <begin position="130"/>
        <end position="233"/>
    </location>
</feature>
<evidence type="ECO:0000256" key="17">
    <source>
        <dbReference type="SAM" id="MobiDB-lite"/>
    </source>
</evidence>
<evidence type="ECO:0000256" key="14">
    <source>
        <dbReference type="ARBA" id="ARBA00023065"/>
    </source>
</evidence>
<feature type="binding site" evidence="16">
    <location>
        <position position="373"/>
    </location>
    <ligand>
        <name>ATP</name>
        <dbReference type="ChEBI" id="CHEBI:30616"/>
    </ligand>
</feature>
<gene>
    <name evidence="16 19" type="primary">kdpB</name>
    <name evidence="19" type="ORF">GCM10009579_16830</name>
</gene>
<keyword evidence="10 16" id="KW-0460">Magnesium</keyword>
<evidence type="ECO:0000256" key="13">
    <source>
        <dbReference type="ARBA" id="ARBA00022989"/>
    </source>
</evidence>
<dbReference type="EMBL" id="BAAAIH010000006">
    <property type="protein sequence ID" value="GAA1259404.1"/>
    <property type="molecule type" value="Genomic_DNA"/>
</dbReference>
<evidence type="ECO:0000256" key="6">
    <source>
        <dbReference type="ARBA" id="ARBA00022692"/>
    </source>
</evidence>
<keyword evidence="15 16" id="KW-0472">Membrane</keyword>
<dbReference type="InterPro" id="IPR001757">
    <property type="entry name" value="P_typ_ATPase"/>
</dbReference>
<feature type="region of interest" description="Disordered" evidence="17">
    <location>
        <begin position="1"/>
        <end position="43"/>
    </location>
</feature>
<dbReference type="Proteomes" id="UP001500282">
    <property type="component" value="Unassembled WGS sequence"/>
</dbReference>
<dbReference type="InterPro" id="IPR059000">
    <property type="entry name" value="ATPase_P-type_domA"/>
</dbReference>
<keyword evidence="6 16" id="KW-0812">Transmembrane</keyword>
<feature type="active site" description="4-aspartylphosphate intermediate" evidence="16">
    <location>
        <position position="332"/>
    </location>
</feature>
<keyword evidence="2 16" id="KW-0813">Transport</keyword>
<dbReference type="NCBIfam" id="TIGR01494">
    <property type="entry name" value="ATPase_P-type"/>
    <property type="match status" value="2"/>
</dbReference>
<evidence type="ECO:0000259" key="18">
    <source>
        <dbReference type="Pfam" id="PF00122"/>
    </source>
</evidence>
<evidence type="ECO:0000313" key="20">
    <source>
        <dbReference type="Proteomes" id="UP001500282"/>
    </source>
</evidence>
<organism evidence="19 20">
    <name type="scientific">Streptomyces javensis</name>
    <dbReference type="NCBI Taxonomy" id="114698"/>
    <lineage>
        <taxon>Bacteria</taxon>
        <taxon>Bacillati</taxon>
        <taxon>Actinomycetota</taxon>
        <taxon>Actinomycetes</taxon>
        <taxon>Kitasatosporales</taxon>
        <taxon>Streptomycetaceae</taxon>
        <taxon>Streptomyces</taxon>
        <taxon>Streptomyces violaceusniger group</taxon>
    </lineage>
</organism>
<evidence type="ECO:0000256" key="7">
    <source>
        <dbReference type="ARBA" id="ARBA00022723"/>
    </source>
</evidence>
<evidence type="ECO:0000256" key="3">
    <source>
        <dbReference type="ARBA" id="ARBA00022475"/>
    </source>
</evidence>
<evidence type="ECO:0000256" key="10">
    <source>
        <dbReference type="ARBA" id="ARBA00022842"/>
    </source>
</evidence>
<dbReference type="Gene3D" id="2.70.150.10">
    <property type="entry name" value="Calcium-transporting ATPase, cytoplasmic transduction domain A"/>
    <property type="match status" value="1"/>
</dbReference>
<comment type="catalytic activity">
    <reaction evidence="16">
        <text>K(+)(out) + ATP + H2O = K(+)(in) + ADP + phosphate + H(+)</text>
        <dbReference type="Rhea" id="RHEA:16777"/>
        <dbReference type="ChEBI" id="CHEBI:15377"/>
        <dbReference type="ChEBI" id="CHEBI:15378"/>
        <dbReference type="ChEBI" id="CHEBI:29103"/>
        <dbReference type="ChEBI" id="CHEBI:30616"/>
        <dbReference type="ChEBI" id="CHEBI:43474"/>
        <dbReference type="ChEBI" id="CHEBI:456216"/>
        <dbReference type="EC" id="7.2.2.6"/>
    </reaction>
</comment>
<feature type="transmembrane region" description="Helical" evidence="16">
    <location>
        <begin position="244"/>
        <end position="265"/>
    </location>
</feature>